<name>A0A3N9NXV3_9BACL</name>
<dbReference type="InterPro" id="IPR008822">
    <property type="entry name" value="Endonuclease_RusA-like"/>
</dbReference>
<sequence>MTDKSEVVFVYEEGQIFEIENSGYKAGNNPLFGKYHKTFNFAPVPYGSPARQAFKARIASELDVNYLLFGEVKVEVILYLSEQKRFETPELADLDNYAKLICDSIKGSEGLLIDDSQIQSLNISWIDTTEDPYFEINILGAPDEFVMKPLKLYEMPNNLFYPISSKTWTTEGINDTKQSLKPILEAIEKMTKNSHKFRHELRQKGFELSRAFFLSQGISPILPGFHKNRVIDGGFELVLKEQWKRL</sequence>
<dbReference type="Pfam" id="PF05866">
    <property type="entry name" value="RusA"/>
    <property type="match status" value="1"/>
</dbReference>
<dbReference type="Gene3D" id="3.30.1330.70">
    <property type="entry name" value="Holliday junction resolvase RusA"/>
    <property type="match status" value="1"/>
</dbReference>
<dbReference type="Proteomes" id="UP000282529">
    <property type="component" value="Unassembled WGS sequence"/>
</dbReference>
<gene>
    <name evidence="1" type="ORF">EH198_21435</name>
</gene>
<dbReference type="EMBL" id="RQPI01000018">
    <property type="protein sequence ID" value="RQW08718.1"/>
    <property type="molecule type" value="Genomic_DNA"/>
</dbReference>
<evidence type="ECO:0000313" key="1">
    <source>
        <dbReference type="EMBL" id="RQW08718.1"/>
    </source>
</evidence>
<protein>
    <submittedName>
        <fullName evidence="1">RusA family crossover junction endodeoxyribonuclease</fullName>
    </submittedName>
</protein>
<organism evidence="1 2">
    <name type="scientific">Paenibacillus rhizophilus</name>
    <dbReference type="NCBI Taxonomy" id="1850366"/>
    <lineage>
        <taxon>Bacteria</taxon>
        <taxon>Bacillati</taxon>
        <taxon>Bacillota</taxon>
        <taxon>Bacilli</taxon>
        <taxon>Bacillales</taxon>
        <taxon>Paenibacillaceae</taxon>
        <taxon>Paenibacillus</taxon>
    </lineage>
</organism>
<reference evidence="1 2" key="1">
    <citation type="submission" date="2018-11" db="EMBL/GenBank/DDBJ databases">
        <title>Genome sequence of strain 7197.</title>
        <authorList>
            <person name="Gao J."/>
            <person name="Sun J."/>
        </authorList>
    </citation>
    <scope>NUCLEOTIDE SEQUENCE [LARGE SCALE GENOMIC DNA]</scope>
    <source>
        <strain evidence="1 2">7197</strain>
    </source>
</reference>
<dbReference type="OrthoDB" id="2087700at2"/>
<dbReference type="SUPFAM" id="SSF103084">
    <property type="entry name" value="Holliday junction resolvase RusA"/>
    <property type="match status" value="1"/>
</dbReference>
<dbReference type="InterPro" id="IPR036614">
    <property type="entry name" value="RusA-like_sf"/>
</dbReference>
<proteinExistence type="predicted"/>
<accession>A0A3N9NXV3</accession>
<evidence type="ECO:0000313" key="2">
    <source>
        <dbReference type="Proteomes" id="UP000282529"/>
    </source>
</evidence>
<keyword evidence="2" id="KW-1185">Reference proteome</keyword>
<dbReference type="GO" id="GO:0006281">
    <property type="term" value="P:DNA repair"/>
    <property type="evidence" value="ECO:0007669"/>
    <property type="project" value="InterPro"/>
</dbReference>
<dbReference type="GO" id="GO:0006310">
    <property type="term" value="P:DNA recombination"/>
    <property type="evidence" value="ECO:0007669"/>
    <property type="project" value="InterPro"/>
</dbReference>
<comment type="caution">
    <text evidence="1">The sequence shown here is derived from an EMBL/GenBank/DDBJ whole genome shotgun (WGS) entry which is preliminary data.</text>
</comment>
<dbReference type="AlphaFoldDB" id="A0A3N9NXV3"/>
<dbReference type="GO" id="GO:0000287">
    <property type="term" value="F:magnesium ion binding"/>
    <property type="evidence" value="ECO:0007669"/>
    <property type="project" value="InterPro"/>
</dbReference>